<proteinExistence type="predicted"/>
<reference evidence="1" key="1">
    <citation type="submission" date="2020-08" db="EMBL/GenBank/DDBJ databases">
        <title>Multicomponent nature underlies the extraordinary mechanical properties of spider dragline silk.</title>
        <authorList>
            <person name="Kono N."/>
            <person name="Nakamura H."/>
            <person name="Mori M."/>
            <person name="Yoshida Y."/>
            <person name="Ohtoshi R."/>
            <person name="Malay A.D."/>
            <person name="Moran D.A.P."/>
            <person name="Tomita M."/>
            <person name="Numata K."/>
            <person name="Arakawa K."/>
        </authorList>
    </citation>
    <scope>NUCLEOTIDE SEQUENCE</scope>
</reference>
<evidence type="ECO:0000313" key="1">
    <source>
        <dbReference type="EMBL" id="GFT15924.1"/>
    </source>
</evidence>
<protein>
    <submittedName>
        <fullName evidence="1">Uncharacterized protein</fullName>
    </submittedName>
</protein>
<dbReference type="AlphaFoldDB" id="A0A8X6NHZ7"/>
<gene>
    <name evidence="1" type="ORF">NPIL_371081</name>
</gene>
<comment type="caution">
    <text evidence="1">The sequence shown here is derived from an EMBL/GenBank/DDBJ whole genome shotgun (WGS) entry which is preliminary data.</text>
</comment>
<dbReference type="EMBL" id="BMAW01009837">
    <property type="protein sequence ID" value="GFT15924.1"/>
    <property type="molecule type" value="Genomic_DNA"/>
</dbReference>
<name>A0A8X6NHZ7_NEPPI</name>
<keyword evidence="2" id="KW-1185">Reference proteome</keyword>
<accession>A0A8X6NHZ7</accession>
<sequence>MEDRTGYLLPQTDTYLLQQAFFVKKKGLQSLCRTQRIPPKRDVVSADHCVARCACAGAMLAFPLKQHCQLQLNWCIRYVTSRQAVSGNLTMLFRWRPLRTASTGTASALRCEQKCVRDKYWLVFLQTVYKQRWVGSYLARVHQSA</sequence>
<evidence type="ECO:0000313" key="2">
    <source>
        <dbReference type="Proteomes" id="UP000887013"/>
    </source>
</evidence>
<dbReference type="Proteomes" id="UP000887013">
    <property type="component" value="Unassembled WGS sequence"/>
</dbReference>
<organism evidence="1 2">
    <name type="scientific">Nephila pilipes</name>
    <name type="common">Giant wood spider</name>
    <name type="synonym">Nephila maculata</name>
    <dbReference type="NCBI Taxonomy" id="299642"/>
    <lineage>
        <taxon>Eukaryota</taxon>
        <taxon>Metazoa</taxon>
        <taxon>Ecdysozoa</taxon>
        <taxon>Arthropoda</taxon>
        <taxon>Chelicerata</taxon>
        <taxon>Arachnida</taxon>
        <taxon>Araneae</taxon>
        <taxon>Araneomorphae</taxon>
        <taxon>Entelegynae</taxon>
        <taxon>Araneoidea</taxon>
        <taxon>Nephilidae</taxon>
        <taxon>Nephila</taxon>
    </lineage>
</organism>